<keyword evidence="2" id="KW-1185">Reference proteome</keyword>
<dbReference type="AlphaFoldDB" id="A0AAV1J9D4"/>
<evidence type="ECO:0000313" key="2">
    <source>
        <dbReference type="Proteomes" id="UP001497472"/>
    </source>
</evidence>
<protein>
    <submittedName>
        <fullName evidence="1">Uncharacterized protein</fullName>
    </submittedName>
</protein>
<proteinExistence type="predicted"/>
<evidence type="ECO:0000313" key="1">
    <source>
        <dbReference type="EMBL" id="CAK1545106.1"/>
    </source>
</evidence>
<dbReference type="Proteomes" id="UP001497472">
    <property type="component" value="Unassembled WGS sequence"/>
</dbReference>
<name>A0AAV1J9D4_9NEOP</name>
<comment type="caution">
    <text evidence="1">The sequence shown here is derived from an EMBL/GenBank/DDBJ whole genome shotgun (WGS) entry which is preliminary data.</text>
</comment>
<accession>A0AAV1J9D4</accession>
<gene>
    <name evidence="1" type="ORF">LNINA_LOCUS4793</name>
</gene>
<reference evidence="1 2" key="1">
    <citation type="submission" date="2023-11" db="EMBL/GenBank/DDBJ databases">
        <authorList>
            <person name="Okamura Y."/>
        </authorList>
    </citation>
    <scope>NUCLEOTIDE SEQUENCE [LARGE SCALE GENOMIC DNA]</scope>
</reference>
<organism evidence="1 2">
    <name type="scientific">Leptosia nina</name>
    <dbReference type="NCBI Taxonomy" id="320188"/>
    <lineage>
        <taxon>Eukaryota</taxon>
        <taxon>Metazoa</taxon>
        <taxon>Ecdysozoa</taxon>
        <taxon>Arthropoda</taxon>
        <taxon>Hexapoda</taxon>
        <taxon>Insecta</taxon>
        <taxon>Pterygota</taxon>
        <taxon>Neoptera</taxon>
        <taxon>Endopterygota</taxon>
        <taxon>Lepidoptera</taxon>
        <taxon>Glossata</taxon>
        <taxon>Ditrysia</taxon>
        <taxon>Papilionoidea</taxon>
        <taxon>Pieridae</taxon>
        <taxon>Pierinae</taxon>
        <taxon>Leptosia</taxon>
    </lineage>
</organism>
<dbReference type="EMBL" id="CAVLEF010000006">
    <property type="protein sequence ID" value="CAK1545106.1"/>
    <property type="molecule type" value="Genomic_DNA"/>
</dbReference>
<sequence>MVWEPDSAEIAQQHEALRSAADRPGKVRESRASLCGPVLALPVVGANHGDTTSIVVRSLTSKLNITDQTYRTEKVVNNAAIVFTSIDMEGSLQKEGKPHSSH</sequence>